<reference evidence="3 4" key="1">
    <citation type="submission" date="2024-01" db="EMBL/GenBank/DDBJ databases">
        <title>Niabella digestum sp. nov., isolated from waste digestion system.</title>
        <authorList>
            <person name="Zhang L."/>
        </authorList>
    </citation>
    <scope>NUCLEOTIDE SEQUENCE [LARGE SCALE GENOMIC DNA]</scope>
    <source>
        <strain evidence="3 4">A18</strain>
    </source>
</reference>
<comment type="similarity">
    <text evidence="1">Belongs to the barstar family.</text>
</comment>
<keyword evidence="4" id="KW-1185">Reference proteome</keyword>
<sequence length="93" mass="10724">MKKVAFDFERIGTLSDFYKMAQSQLELPSHFGNNLDALWDCITGDIALPIEVKFINMSMNQLETFDRLIQLFEEAAEQLGDDFSFEYYLKAVG</sequence>
<dbReference type="Gene3D" id="3.30.370.10">
    <property type="entry name" value="Barstar-like"/>
    <property type="match status" value="1"/>
</dbReference>
<evidence type="ECO:0000256" key="1">
    <source>
        <dbReference type="ARBA" id="ARBA00006845"/>
    </source>
</evidence>
<gene>
    <name evidence="3" type="ORF">V2H41_02070</name>
</gene>
<organism evidence="3 4">
    <name type="scientific">Niabella digestorum</name>
    <dbReference type="NCBI Taxonomy" id="3117701"/>
    <lineage>
        <taxon>Bacteria</taxon>
        <taxon>Pseudomonadati</taxon>
        <taxon>Bacteroidota</taxon>
        <taxon>Chitinophagia</taxon>
        <taxon>Chitinophagales</taxon>
        <taxon>Chitinophagaceae</taxon>
        <taxon>Niabella</taxon>
    </lineage>
</organism>
<evidence type="ECO:0000313" key="4">
    <source>
        <dbReference type="Proteomes" id="UP001357452"/>
    </source>
</evidence>
<comment type="caution">
    <text evidence="3">The sequence shown here is derived from an EMBL/GenBank/DDBJ whole genome shotgun (WGS) entry which is preliminary data.</text>
</comment>
<evidence type="ECO:0000313" key="3">
    <source>
        <dbReference type="EMBL" id="MEE6186051.1"/>
    </source>
</evidence>
<evidence type="ECO:0000259" key="2">
    <source>
        <dbReference type="Pfam" id="PF01337"/>
    </source>
</evidence>
<proteinExistence type="inferred from homology"/>
<dbReference type="InterPro" id="IPR035905">
    <property type="entry name" value="Barstar-like_sf"/>
</dbReference>
<dbReference type="SUPFAM" id="SSF52038">
    <property type="entry name" value="Barstar-related"/>
    <property type="match status" value="1"/>
</dbReference>
<dbReference type="InterPro" id="IPR000468">
    <property type="entry name" value="Barstar"/>
</dbReference>
<dbReference type="EMBL" id="JAZGLY010000001">
    <property type="protein sequence ID" value="MEE6186051.1"/>
    <property type="molecule type" value="Genomic_DNA"/>
</dbReference>
<dbReference type="Pfam" id="PF01337">
    <property type="entry name" value="Barstar"/>
    <property type="match status" value="1"/>
</dbReference>
<name>A0ABU7RDK0_9BACT</name>
<dbReference type="RefSeq" id="WP_330973456.1">
    <property type="nucleotide sequence ID" value="NZ_JAZGLY010000001.1"/>
</dbReference>
<protein>
    <submittedName>
        <fullName evidence="3">Barstar family protein</fullName>
    </submittedName>
</protein>
<accession>A0ABU7RDK0</accession>
<dbReference type="Proteomes" id="UP001357452">
    <property type="component" value="Unassembled WGS sequence"/>
</dbReference>
<feature type="domain" description="Barstar (barnase inhibitor)" evidence="2">
    <location>
        <begin position="1"/>
        <end position="82"/>
    </location>
</feature>